<proteinExistence type="predicted"/>
<dbReference type="Proteomes" id="UP000694240">
    <property type="component" value="Chromosome 13"/>
</dbReference>
<gene>
    <name evidence="1" type="ORF">ISN45_Aa08g003690</name>
</gene>
<keyword evidence="2" id="KW-1185">Reference proteome</keyword>
<accession>A0A8T1XLQ2</accession>
<name>A0A8T1XLQ2_9BRAS</name>
<evidence type="ECO:0000313" key="1">
    <source>
        <dbReference type="EMBL" id="KAG7532710.1"/>
    </source>
</evidence>
<feature type="non-terminal residue" evidence="1">
    <location>
        <position position="1"/>
    </location>
</feature>
<sequence length="34" mass="3518">VVFGWLVSDIDLTSIVSMIGVAVGDSCRFALGCS</sequence>
<organism evidence="1 2">
    <name type="scientific">Arabidopsis thaliana x Arabidopsis arenosa</name>
    <dbReference type="NCBI Taxonomy" id="1240361"/>
    <lineage>
        <taxon>Eukaryota</taxon>
        <taxon>Viridiplantae</taxon>
        <taxon>Streptophyta</taxon>
        <taxon>Embryophyta</taxon>
        <taxon>Tracheophyta</taxon>
        <taxon>Spermatophyta</taxon>
        <taxon>Magnoliopsida</taxon>
        <taxon>eudicotyledons</taxon>
        <taxon>Gunneridae</taxon>
        <taxon>Pentapetalae</taxon>
        <taxon>rosids</taxon>
        <taxon>malvids</taxon>
        <taxon>Brassicales</taxon>
        <taxon>Brassicaceae</taxon>
        <taxon>Camelineae</taxon>
        <taxon>Arabidopsis</taxon>
    </lineage>
</organism>
<evidence type="ECO:0000313" key="2">
    <source>
        <dbReference type="Proteomes" id="UP000694240"/>
    </source>
</evidence>
<reference evidence="1 2" key="1">
    <citation type="submission" date="2020-12" db="EMBL/GenBank/DDBJ databases">
        <title>Concerted genomic and epigenomic changes stabilize Arabidopsis allopolyploids.</title>
        <authorList>
            <person name="Chen Z."/>
        </authorList>
    </citation>
    <scope>NUCLEOTIDE SEQUENCE [LARGE SCALE GENOMIC DNA]</scope>
    <source>
        <strain evidence="1">Allo738</strain>
        <tissue evidence="1">Leaf</tissue>
    </source>
</reference>
<dbReference type="AlphaFoldDB" id="A0A8T1XLQ2"/>
<protein>
    <submittedName>
        <fullName evidence="1">Uncharacterized protein</fullName>
    </submittedName>
</protein>
<comment type="caution">
    <text evidence="1">The sequence shown here is derived from an EMBL/GenBank/DDBJ whole genome shotgun (WGS) entry which is preliminary data.</text>
</comment>
<dbReference type="EMBL" id="JAEFBK010000013">
    <property type="protein sequence ID" value="KAG7532710.1"/>
    <property type="molecule type" value="Genomic_DNA"/>
</dbReference>